<evidence type="ECO:0000259" key="1">
    <source>
        <dbReference type="Pfam" id="PF01636"/>
    </source>
</evidence>
<keyword evidence="3" id="KW-1185">Reference proteome</keyword>
<gene>
    <name evidence="2" type="ORF">FA14DRAFT_25949</name>
</gene>
<sequence length="404" mass="45350">MAPSSDDGHNGQQFGKVRQEFDEGSLAKYIESHESIRNAIALPIEVKQAAFGQSNPTMLLIDAKKNKFILRKKPPGKLVSKTAHAIEREYRIIKSIGQYNASLPKKRHDEKAVPVPEVYCLCEDASVIGTPFYIMEFIEGRIFTDARMLNLPKEERKKCWFSALKTLANMHRIDPNSIGLKGYGKEKDFYPRQLRGLSMVSSMQAQVKDKESGEEVGPIPDFDELIELLGEKMVTDENGIVHGDYKIDNLIYHPKEPRVIAVIDWELSTLGHPLSDLGNLLQPFSMPCPNPEGINDIEEVKRAQARGEMFMLLGGLSEEVSPVPQKEELMKVYCQAVGRQYPIANWSFCEAWAWFRAAVISHGIAARVAQRQASSAEAKLYATKFPHAAKASLDLLRKPVQAKL</sequence>
<dbReference type="Pfam" id="PF01636">
    <property type="entry name" value="APH"/>
    <property type="match status" value="1"/>
</dbReference>
<dbReference type="PANTHER" id="PTHR47829">
    <property type="entry name" value="HYDROLASE, PUTATIVE (AFU_ORTHOLOGUE AFUA_1G12880)-RELATED"/>
    <property type="match status" value="1"/>
</dbReference>
<feature type="domain" description="Aminoglycoside phosphotransferase" evidence="1">
    <location>
        <begin position="46"/>
        <end position="286"/>
    </location>
</feature>
<dbReference type="InterPro" id="IPR052898">
    <property type="entry name" value="ACAD10-like"/>
</dbReference>
<dbReference type="SUPFAM" id="SSF56112">
    <property type="entry name" value="Protein kinase-like (PK-like)"/>
    <property type="match status" value="1"/>
</dbReference>
<name>A0A316VMN7_9BASI</name>
<reference evidence="2 3" key="1">
    <citation type="journal article" date="2018" name="Mol. Biol. Evol.">
        <title>Broad Genomic Sampling Reveals a Smut Pathogenic Ancestry of the Fungal Clade Ustilaginomycotina.</title>
        <authorList>
            <person name="Kijpornyongpan T."/>
            <person name="Mondo S.J."/>
            <person name="Barry K."/>
            <person name="Sandor L."/>
            <person name="Lee J."/>
            <person name="Lipzen A."/>
            <person name="Pangilinan J."/>
            <person name="LaButti K."/>
            <person name="Hainaut M."/>
            <person name="Henrissat B."/>
            <person name="Grigoriev I.V."/>
            <person name="Spatafora J.W."/>
            <person name="Aime M.C."/>
        </authorList>
    </citation>
    <scope>NUCLEOTIDE SEQUENCE [LARGE SCALE GENOMIC DNA]</scope>
    <source>
        <strain evidence="2 3">MCA 3882</strain>
    </source>
</reference>
<dbReference type="Gene3D" id="3.90.1200.10">
    <property type="match status" value="1"/>
</dbReference>
<dbReference type="OrthoDB" id="191037at2759"/>
<dbReference type="AlphaFoldDB" id="A0A316VMN7"/>
<dbReference type="RefSeq" id="XP_025358640.1">
    <property type="nucleotide sequence ID" value="XM_025502083.1"/>
</dbReference>
<dbReference type="InParanoid" id="A0A316VMN7"/>
<accession>A0A316VMN7</accession>
<dbReference type="STRING" id="1280837.A0A316VMN7"/>
<dbReference type="EMBL" id="KZ819602">
    <property type="protein sequence ID" value="PWN38338.1"/>
    <property type="molecule type" value="Genomic_DNA"/>
</dbReference>
<dbReference type="GeneID" id="37023864"/>
<organism evidence="2 3">
    <name type="scientific">Meira miltonrushii</name>
    <dbReference type="NCBI Taxonomy" id="1280837"/>
    <lineage>
        <taxon>Eukaryota</taxon>
        <taxon>Fungi</taxon>
        <taxon>Dikarya</taxon>
        <taxon>Basidiomycota</taxon>
        <taxon>Ustilaginomycotina</taxon>
        <taxon>Exobasidiomycetes</taxon>
        <taxon>Exobasidiales</taxon>
        <taxon>Brachybasidiaceae</taxon>
        <taxon>Meira</taxon>
    </lineage>
</organism>
<evidence type="ECO:0000313" key="3">
    <source>
        <dbReference type="Proteomes" id="UP000245771"/>
    </source>
</evidence>
<dbReference type="Gene3D" id="3.30.200.20">
    <property type="entry name" value="Phosphorylase Kinase, domain 1"/>
    <property type="match status" value="1"/>
</dbReference>
<evidence type="ECO:0000313" key="2">
    <source>
        <dbReference type="EMBL" id="PWN38338.1"/>
    </source>
</evidence>
<dbReference type="InterPro" id="IPR011009">
    <property type="entry name" value="Kinase-like_dom_sf"/>
</dbReference>
<dbReference type="PANTHER" id="PTHR47829:SF1">
    <property type="entry name" value="HAD FAMILY PHOSPHATASE"/>
    <property type="match status" value="1"/>
</dbReference>
<dbReference type="Proteomes" id="UP000245771">
    <property type="component" value="Unassembled WGS sequence"/>
</dbReference>
<dbReference type="InterPro" id="IPR041726">
    <property type="entry name" value="ACAD10_11_N"/>
</dbReference>
<dbReference type="InterPro" id="IPR002575">
    <property type="entry name" value="Aminoglycoside_PTrfase"/>
</dbReference>
<protein>
    <submittedName>
        <fullName evidence="2">APH-domain-containing protein</fullName>
    </submittedName>
</protein>
<proteinExistence type="predicted"/>
<dbReference type="CDD" id="cd05154">
    <property type="entry name" value="ACAD10_11_N-like"/>
    <property type="match status" value="1"/>
</dbReference>